<dbReference type="Proteomes" id="UP000231962">
    <property type="component" value="Unassembled WGS sequence"/>
</dbReference>
<protein>
    <recommendedName>
        <fullName evidence="2">SH3b domain-containing protein</fullName>
    </recommendedName>
</protein>
<dbReference type="InterPro" id="IPR003646">
    <property type="entry name" value="SH3-like_bac-type"/>
</dbReference>
<gene>
    <name evidence="3" type="ORF">CH360_12145</name>
    <name evidence="4" type="ORF">CH373_14475</name>
</gene>
<evidence type="ECO:0000256" key="1">
    <source>
        <dbReference type="SAM" id="Phobius"/>
    </source>
</evidence>
<organism evidence="4 6">
    <name type="scientific">Leptospira perolatii</name>
    <dbReference type="NCBI Taxonomy" id="2023191"/>
    <lineage>
        <taxon>Bacteria</taxon>
        <taxon>Pseudomonadati</taxon>
        <taxon>Spirochaetota</taxon>
        <taxon>Spirochaetia</taxon>
        <taxon>Leptospirales</taxon>
        <taxon>Leptospiraceae</taxon>
        <taxon>Leptospira</taxon>
    </lineage>
</organism>
<dbReference type="Gene3D" id="2.30.30.40">
    <property type="entry name" value="SH3 Domains"/>
    <property type="match status" value="1"/>
</dbReference>
<keyword evidence="5" id="KW-1185">Reference proteome</keyword>
<dbReference type="EMBL" id="NPDY01000011">
    <property type="protein sequence ID" value="PJZ69261.1"/>
    <property type="molecule type" value="Genomic_DNA"/>
</dbReference>
<reference evidence="5 6" key="1">
    <citation type="submission" date="2017-07" db="EMBL/GenBank/DDBJ databases">
        <title>Leptospira spp. isolated from tropical soils.</title>
        <authorList>
            <person name="Thibeaux R."/>
            <person name="Iraola G."/>
            <person name="Ferres I."/>
            <person name="Bierque E."/>
            <person name="Girault D."/>
            <person name="Soupe-Gilbert M.-E."/>
            <person name="Picardeau M."/>
            <person name="Goarant C."/>
        </authorList>
    </citation>
    <scope>NUCLEOTIDE SEQUENCE [LARGE SCALE GENOMIC DNA]</scope>
    <source>
        <strain evidence="4 6">FH1-B-B1</strain>
        <strain evidence="3 5">FH1-B-C1</strain>
    </source>
</reference>
<dbReference type="OrthoDB" id="337461at2"/>
<evidence type="ECO:0000313" key="6">
    <source>
        <dbReference type="Proteomes" id="UP000231990"/>
    </source>
</evidence>
<keyword evidence="1" id="KW-0472">Membrane</keyword>
<keyword evidence="1" id="KW-0812">Transmembrane</keyword>
<dbReference type="EMBL" id="NPDZ01000010">
    <property type="protein sequence ID" value="PJZ72357.1"/>
    <property type="molecule type" value="Genomic_DNA"/>
</dbReference>
<accession>A0A2M9ZJY2</accession>
<evidence type="ECO:0000313" key="5">
    <source>
        <dbReference type="Proteomes" id="UP000231962"/>
    </source>
</evidence>
<name>A0A2M9ZJY2_9LEPT</name>
<sequence length="478" mass="55119">MKRGFIFSLIGFVFFVIIVSIVWYNWPKPSDTIYEDFRDQEWESVIKQVRALPEPSPYDLLYASQSLLFYNAGLKELDPEDQLKSANKFSQKFKIQYTESEIAGNKFPIFEDPFIGKLAKKSFLRSKALVARLENAAEWDNAETLAKYIRELLSINPLPILPSYSTALKNSLKSDRITKLSESDRSELGEILGFLSTREDSNFFSGRLKNTGENTNLRIGPGTENPGKARLKKGAILYVLDKDPRIETISGKKGNWIQVYIPESALSGWMFSTFTEEEPFSNEKSQAMVSKYTESEKSKAWDFAYWDENSPPFGFFGKYIQTEKLAIDGDYGIVIYGSEKNDYQELCRLIEEPFRSLEFKIQYLSGEETVPVFRLYAGQSGSWNHAYQIDLDRESIYINRNKYILENKSDSRNFQIQIAQNANSQSASLFIEEKAVVQGIRPEQGFESSDETRYKLCLLQSKEKNKSNLALFRFRFLY</sequence>
<feature type="transmembrane region" description="Helical" evidence="1">
    <location>
        <begin position="5"/>
        <end position="26"/>
    </location>
</feature>
<dbReference type="AlphaFoldDB" id="A0A2M9ZJY2"/>
<feature type="domain" description="SH3b" evidence="2">
    <location>
        <begin position="199"/>
        <end position="279"/>
    </location>
</feature>
<dbReference type="RefSeq" id="WP_100714314.1">
    <property type="nucleotide sequence ID" value="NZ_NPDY01000011.1"/>
</dbReference>
<evidence type="ECO:0000313" key="4">
    <source>
        <dbReference type="EMBL" id="PJZ72357.1"/>
    </source>
</evidence>
<comment type="caution">
    <text evidence="4">The sequence shown here is derived from an EMBL/GenBank/DDBJ whole genome shotgun (WGS) entry which is preliminary data.</text>
</comment>
<dbReference type="Proteomes" id="UP000231990">
    <property type="component" value="Unassembled WGS sequence"/>
</dbReference>
<keyword evidence="1" id="KW-1133">Transmembrane helix</keyword>
<dbReference type="PROSITE" id="PS51781">
    <property type="entry name" value="SH3B"/>
    <property type="match status" value="1"/>
</dbReference>
<evidence type="ECO:0000313" key="3">
    <source>
        <dbReference type="EMBL" id="PJZ69261.1"/>
    </source>
</evidence>
<proteinExistence type="predicted"/>
<evidence type="ECO:0000259" key="2">
    <source>
        <dbReference type="PROSITE" id="PS51781"/>
    </source>
</evidence>